<keyword evidence="1" id="KW-1133">Transmembrane helix</keyword>
<organism evidence="2 3">
    <name type="scientific">candidate division CSSED10-310 bacterium</name>
    <dbReference type="NCBI Taxonomy" id="2855610"/>
    <lineage>
        <taxon>Bacteria</taxon>
        <taxon>Bacteria division CSSED10-310</taxon>
    </lineage>
</organism>
<evidence type="ECO:0000313" key="3">
    <source>
        <dbReference type="Proteomes" id="UP001594351"/>
    </source>
</evidence>
<keyword evidence="1" id="KW-0812">Transmembrane</keyword>
<evidence type="ECO:0000313" key="2">
    <source>
        <dbReference type="EMBL" id="MFC1853040.1"/>
    </source>
</evidence>
<keyword evidence="3" id="KW-1185">Reference proteome</keyword>
<dbReference type="EMBL" id="JBHPBY010000409">
    <property type="protein sequence ID" value="MFC1853040.1"/>
    <property type="molecule type" value="Genomic_DNA"/>
</dbReference>
<feature type="transmembrane region" description="Helical" evidence="1">
    <location>
        <begin position="486"/>
        <end position="507"/>
    </location>
</feature>
<evidence type="ECO:0000256" key="1">
    <source>
        <dbReference type="SAM" id="Phobius"/>
    </source>
</evidence>
<feature type="transmembrane region" description="Helical" evidence="1">
    <location>
        <begin position="454"/>
        <end position="474"/>
    </location>
</feature>
<protein>
    <submittedName>
        <fullName evidence="2">Uncharacterized protein</fullName>
    </submittedName>
</protein>
<reference evidence="2 3" key="1">
    <citation type="submission" date="2024-09" db="EMBL/GenBank/DDBJ databases">
        <title>Laminarin stimulates single cell rates of sulfate reduction while oxygen inhibits transcriptomic activity in coastal marine sediment.</title>
        <authorList>
            <person name="Lindsay M."/>
            <person name="Orcutt B."/>
            <person name="Emerson D."/>
            <person name="Stepanauskas R."/>
            <person name="D'Angelo T."/>
        </authorList>
    </citation>
    <scope>NUCLEOTIDE SEQUENCE [LARGE SCALE GENOMIC DNA]</scope>
    <source>
        <strain evidence="2">SAG AM-311-K15</strain>
    </source>
</reference>
<proteinExistence type="predicted"/>
<accession>A0ABV6Z3L4</accession>
<dbReference type="Proteomes" id="UP001594351">
    <property type="component" value="Unassembled WGS sequence"/>
</dbReference>
<comment type="caution">
    <text evidence="2">The sequence shown here is derived from an EMBL/GenBank/DDBJ whole genome shotgun (WGS) entry which is preliminary data.</text>
</comment>
<feature type="non-terminal residue" evidence="2">
    <location>
        <position position="1"/>
    </location>
</feature>
<name>A0ABV6Z3L4_UNCC1</name>
<sequence>QMNNEQSGPKVTVNKTSSFIFFVLPFLFDSGQYDERIGALATTEWQAKKGTFSVWSKMSFPADDVLPHVANYLNPDDQTTPTANLWSLDNNALNSPRGLGAKAKWFLVTSAGEIAFTIKSVQLILFRLGVGFLTVDARPVENDLSVWLDLLHYFRFVGGQRRVRVKAHRQVGKDTYEPFFPEVAGGIQAHPEGTGNFGEVIEALLSTAKLSPDKQRWWRDVFIANQLIPYTGIFMEGLPESEIPHIIYKIRNFFNSRQQSFPSLEDLDLHHSQLLPYSERQWFISSLDGGSFVAFDALANEFFLSTLPDHLRKHYFLIFIMSLNQRFSLMSLSHQVSDHWLKGDELAKAESFDRIREDFLEFTARGYFPQIMQREHHHKYYMLLHHTFQIERHYQDLSFEVREMYDYLVKKNTEQLKFLAEEQRRHLVDQRKQMADDALADAIRAQIMERRISTLGFIIGVPALVISFLGINLAGVTSNQQEGISVSLALFVCLLGVIIGLLLLLIIQRKGQLRLAQEKLQQQQIGDPAGEEQPSD</sequence>
<gene>
    <name evidence="2" type="ORF">ACFL27_22815</name>
</gene>
<keyword evidence="1" id="KW-0472">Membrane</keyword>